<dbReference type="PANTHER" id="PTHR33407">
    <property type="entry name" value="PECTATE LYASE F-RELATED"/>
    <property type="match status" value="1"/>
</dbReference>
<keyword evidence="7 10" id="KW-0106">Calcium</keyword>
<evidence type="ECO:0000256" key="6">
    <source>
        <dbReference type="ARBA" id="ARBA00022729"/>
    </source>
</evidence>
<dbReference type="InterPro" id="IPR012334">
    <property type="entry name" value="Pectin_lyas_fold"/>
</dbReference>
<evidence type="ECO:0000256" key="4">
    <source>
        <dbReference type="ARBA" id="ARBA00006463"/>
    </source>
</evidence>
<name>A0A9W8NN79_9PEZI</name>
<dbReference type="InterPro" id="IPR011050">
    <property type="entry name" value="Pectin_lyase_fold/virulence"/>
</dbReference>
<dbReference type="Proteomes" id="UP001148614">
    <property type="component" value="Unassembled WGS sequence"/>
</dbReference>
<keyword evidence="5 10" id="KW-0964">Secreted</keyword>
<dbReference type="Gene3D" id="2.160.20.10">
    <property type="entry name" value="Single-stranded right-handed beta-helix, Pectin lyase-like"/>
    <property type="match status" value="1"/>
</dbReference>
<evidence type="ECO:0000256" key="5">
    <source>
        <dbReference type="ARBA" id="ARBA00022525"/>
    </source>
</evidence>
<sequence length="252" mass="26501">MFSPSKLLALTASIPAALACLGYEGGVPTPTGTKTLSAPYRISAGQTFDAGWVKYDRGSGACTDGEGGDADAVFILEAGATLLNVIIGANQKEGVHCLGACTLQFVWFEDVCEDAITIKGDTSGQESWIIGGGAYHAEDKIVQHNGCGTVNMSRSMSTLDFGTESLPYVINFYAEDYGKVYRSCGNCSSQCKRNVYVEGTTAYDGGEVVGINYNYGDTATLINVCTDASHPCVLYDGNDDGDEPSKVGYCSG</sequence>
<dbReference type="SUPFAM" id="SSF51126">
    <property type="entry name" value="Pectin lyase-like"/>
    <property type="match status" value="1"/>
</dbReference>
<evidence type="ECO:0000256" key="1">
    <source>
        <dbReference type="ARBA" id="ARBA00000695"/>
    </source>
</evidence>
<comment type="similarity">
    <text evidence="4 10">Belongs to the polysaccharide lyase 3 family.</text>
</comment>
<evidence type="ECO:0000313" key="12">
    <source>
        <dbReference type="Proteomes" id="UP001148614"/>
    </source>
</evidence>
<comment type="cofactor">
    <cofactor evidence="2 10">
        <name>Ca(2+)</name>
        <dbReference type="ChEBI" id="CHEBI:29108"/>
    </cofactor>
</comment>
<feature type="chain" id="PRO_5041021334" description="Pectate lyase" evidence="10">
    <location>
        <begin position="20"/>
        <end position="252"/>
    </location>
</feature>
<evidence type="ECO:0000256" key="8">
    <source>
        <dbReference type="ARBA" id="ARBA00023239"/>
    </source>
</evidence>
<feature type="signal peptide" evidence="10">
    <location>
        <begin position="1"/>
        <end position="19"/>
    </location>
</feature>
<comment type="function">
    <text evidence="9 10">Pectinolytic enzyme consist of four classes of enzymes: pectin lyase, polygalacturonase, pectin methylesterase and rhamnogalacturonase. Among pectinolytic enzymes, pectin lyase is the most important in depolymerization of pectin, since it cleaves internal glycosidic bonds of highly methylated pectins. Favors pectate, the anion, over pectin, the methyl ester.</text>
</comment>
<dbReference type="GO" id="GO:0045490">
    <property type="term" value="P:pectin catabolic process"/>
    <property type="evidence" value="ECO:0007669"/>
    <property type="project" value="TreeGrafter"/>
</dbReference>
<evidence type="ECO:0000313" key="11">
    <source>
        <dbReference type="EMBL" id="KAJ3580306.1"/>
    </source>
</evidence>
<dbReference type="GO" id="GO:0030570">
    <property type="term" value="F:pectate lyase activity"/>
    <property type="evidence" value="ECO:0007669"/>
    <property type="project" value="UniProtKB-UniRule"/>
</dbReference>
<dbReference type="VEuPathDB" id="FungiDB:F4678DRAFT_434785"/>
<dbReference type="GO" id="GO:0005576">
    <property type="term" value="C:extracellular region"/>
    <property type="evidence" value="ECO:0007669"/>
    <property type="project" value="UniProtKB-SubCell"/>
</dbReference>
<proteinExistence type="inferred from homology"/>
<keyword evidence="8 10" id="KW-0456">Lyase</keyword>
<dbReference type="Pfam" id="PF03211">
    <property type="entry name" value="Pectate_lyase"/>
    <property type="match status" value="1"/>
</dbReference>
<dbReference type="EMBL" id="JANPWZ010000015">
    <property type="protein sequence ID" value="KAJ3580306.1"/>
    <property type="molecule type" value="Genomic_DNA"/>
</dbReference>
<organism evidence="11 12">
    <name type="scientific">Xylaria arbuscula</name>
    <dbReference type="NCBI Taxonomy" id="114810"/>
    <lineage>
        <taxon>Eukaryota</taxon>
        <taxon>Fungi</taxon>
        <taxon>Dikarya</taxon>
        <taxon>Ascomycota</taxon>
        <taxon>Pezizomycotina</taxon>
        <taxon>Sordariomycetes</taxon>
        <taxon>Xylariomycetidae</taxon>
        <taxon>Xylariales</taxon>
        <taxon>Xylariaceae</taxon>
        <taxon>Xylaria</taxon>
    </lineage>
</organism>
<accession>A0A9W8NN79</accession>
<gene>
    <name evidence="11" type="ORF">NPX13_g256</name>
</gene>
<keyword evidence="12" id="KW-1185">Reference proteome</keyword>
<dbReference type="PANTHER" id="PTHR33407:SF9">
    <property type="entry name" value="PECTATE LYASE F-RELATED"/>
    <property type="match status" value="1"/>
</dbReference>
<dbReference type="EC" id="4.2.2.2" evidence="10"/>
<comment type="subcellular location">
    <subcellularLocation>
        <location evidence="3 10">Secreted</location>
    </subcellularLocation>
</comment>
<dbReference type="InterPro" id="IPR004898">
    <property type="entry name" value="Pectate_lyase_PlyH/PlyE-like"/>
</dbReference>
<dbReference type="PROSITE" id="PS51257">
    <property type="entry name" value="PROKAR_LIPOPROTEIN"/>
    <property type="match status" value="1"/>
</dbReference>
<comment type="caution">
    <text evidence="11">The sequence shown here is derived from an EMBL/GenBank/DDBJ whole genome shotgun (WGS) entry which is preliminary data.</text>
</comment>
<dbReference type="AlphaFoldDB" id="A0A9W8NN79"/>
<keyword evidence="6 10" id="KW-0732">Signal</keyword>
<evidence type="ECO:0000256" key="9">
    <source>
        <dbReference type="ARBA" id="ARBA00025679"/>
    </source>
</evidence>
<evidence type="ECO:0000256" key="3">
    <source>
        <dbReference type="ARBA" id="ARBA00004613"/>
    </source>
</evidence>
<evidence type="ECO:0000256" key="10">
    <source>
        <dbReference type="RuleBase" id="RU367009"/>
    </source>
</evidence>
<evidence type="ECO:0000256" key="2">
    <source>
        <dbReference type="ARBA" id="ARBA00001913"/>
    </source>
</evidence>
<comment type="catalytic activity">
    <reaction evidence="1 10">
        <text>Eliminative cleavage of (1-&gt;4)-alpha-D-galacturonan to give oligosaccharides with 4-deoxy-alpha-D-galact-4-enuronosyl groups at their non-reducing ends.</text>
        <dbReference type="EC" id="4.2.2.2"/>
    </reaction>
</comment>
<reference evidence="11" key="1">
    <citation type="submission" date="2022-07" db="EMBL/GenBank/DDBJ databases">
        <title>Genome Sequence of Xylaria arbuscula.</title>
        <authorList>
            <person name="Buettner E."/>
        </authorList>
    </citation>
    <scope>NUCLEOTIDE SEQUENCE</scope>
    <source>
        <strain evidence="11">VT107</strain>
    </source>
</reference>
<evidence type="ECO:0000256" key="7">
    <source>
        <dbReference type="ARBA" id="ARBA00022837"/>
    </source>
</evidence>
<protein>
    <recommendedName>
        <fullName evidence="10">Pectate lyase</fullName>
        <ecNumber evidence="10">4.2.2.2</ecNumber>
    </recommendedName>
</protein>